<sequence length="290" mass="33026">MNFKDFLVNLQSIRDYEDSNVENFILGDIRAYLNEINTAVGREKGFSLFLFENGQEVFNKLEGVGGYSGVMIKSPHYIGLKLYNDNQETEFLGAYFMQSVVKKLFEMELGSCWVNIRNVSHAIKSELLNDEKGNINYILAFGKADEKALKQKSPSLYVQNTSTSPYGYKIIEDKGVDNARLAVSEIVYINEWGNEVSFDELESRGIGDIFFFVRNAPSYKNMQPCRFILRDGEAYLAIVNPENIENYVDAGIMMYTTEGLAKDLGIPAKWCFIGDKDESKEYKIVARIEL</sequence>
<reference evidence="2 3" key="1">
    <citation type="submission" date="2016-11" db="EMBL/GenBank/DDBJ databases">
        <authorList>
            <person name="Jaros S."/>
            <person name="Januszkiewicz K."/>
            <person name="Wedrychowicz H."/>
        </authorList>
    </citation>
    <scope>NUCLEOTIDE SEQUENCE [LARGE SCALE GENOMIC DNA]</scope>
    <source>
        <strain evidence="2 3">DSM 19022</strain>
    </source>
</reference>
<name>A0A1M6B2L7_9FIRM</name>
<organism evidence="2 3">
    <name type="scientific">Lutispora thermophila DSM 19022</name>
    <dbReference type="NCBI Taxonomy" id="1122184"/>
    <lineage>
        <taxon>Bacteria</taxon>
        <taxon>Bacillati</taxon>
        <taxon>Bacillota</taxon>
        <taxon>Clostridia</taxon>
        <taxon>Lutisporales</taxon>
        <taxon>Lutisporaceae</taxon>
        <taxon>Lutispora</taxon>
    </lineage>
</organism>
<protein>
    <recommendedName>
        <fullName evidence="1">Putative nitroreductase TM1586 domain-containing protein</fullName>
    </recommendedName>
</protein>
<dbReference type="Proteomes" id="UP000184442">
    <property type="component" value="Unassembled WGS sequence"/>
</dbReference>
<dbReference type="Pfam" id="PF14512">
    <property type="entry name" value="TM1586_NiRdase"/>
    <property type="match status" value="1"/>
</dbReference>
<accession>A0A1M6B2L7</accession>
<dbReference type="STRING" id="1122184.SAMN02745176_00236"/>
<feature type="domain" description="Putative nitroreductase TM1586" evidence="1">
    <location>
        <begin position="11"/>
        <end position="255"/>
    </location>
</feature>
<evidence type="ECO:0000259" key="1">
    <source>
        <dbReference type="Pfam" id="PF14512"/>
    </source>
</evidence>
<dbReference type="SUPFAM" id="SSF55469">
    <property type="entry name" value="FMN-dependent nitroreductase-like"/>
    <property type="match status" value="2"/>
</dbReference>
<dbReference type="InterPro" id="IPR029478">
    <property type="entry name" value="TM1586_NiRdase"/>
</dbReference>
<dbReference type="Gene3D" id="3.40.109.10">
    <property type="entry name" value="NADH Oxidase"/>
    <property type="match status" value="1"/>
</dbReference>
<dbReference type="InterPro" id="IPR000415">
    <property type="entry name" value="Nitroreductase-like"/>
</dbReference>
<keyword evidence="3" id="KW-1185">Reference proteome</keyword>
<dbReference type="GO" id="GO:0016491">
    <property type="term" value="F:oxidoreductase activity"/>
    <property type="evidence" value="ECO:0007669"/>
    <property type="project" value="InterPro"/>
</dbReference>
<dbReference type="OrthoDB" id="9814075at2"/>
<evidence type="ECO:0000313" key="3">
    <source>
        <dbReference type="Proteomes" id="UP000184442"/>
    </source>
</evidence>
<dbReference type="AlphaFoldDB" id="A0A1M6B2L7"/>
<proteinExistence type="predicted"/>
<dbReference type="EMBL" id="FQZS01000003">
    <property type="protein sequence ID" value="SHI42907.1"/>
    <property type="molecule type" value="Genomic_DNA"/>
</dbReference>
<dbReference type="RefSeq" id="WP_073023630.1">
    <property type="nucleotide sequence ID" value="NZ_FQZS01000003.1"/>
</dbReference>
<gene>
    <name evidence="2" type="ORF">SAMN02745176_00236</name>
</gene>
<evidence type="ECO:0000313" key="2">
    <source>
        <dbReference type="EMBL" id="SHI42907.1"/>
    </source>
</evidence>